<dbReference type="EMBL" id="SMKU01000199">
    <property type="protein sequence ID" value="TDD77718.1"/>
    <property type="molecule type" value="Genomic_DNA"/>
</dbReference>
<evidence type="ECO:0000313" key="3">
    <source>
        <dbReference type="Proteomes" id="UP000294513"/>
    </source>
</evidence>
<name>A0A4R5AW91_9ACTN</name>
<dbReference type="AlphaFoldDB" id="A0A4R5AW91"/>
<dbReference type="RefSeq" id="WP_131899081.1">
    <property type="nucleotide sequence ID" value="NZ_SMKU01000199.1"/>
</dbReference>
<protein>
    <submittedName>
        <fullName evidence="2">Uncharacterized protein</fullName>
    </submittedName>
</protein>
<comment type="caution">
    <text evidence="2">The sequence shown here is derived from an EMBL/GenBank/DDBJ whole genome shotgun (WGS) entry which is preliminary data.</text>
</comment>
<feature type="region of interest" description="Disordered" evidence="1">
    <location>
        <begin position="99"/>
        <end position="123"/>
    </location>
</feature>
<keyword evidence="3" id="KW-1185">Reference proteome</keyword>
<dbReference type="OrthoDB" id="3627266at2"/>
<accession>A0A4R5AW91</accession>
<gene>
    <name evidence="2" type="ORF">E1298_29765</name>
</gene>
<reference evidence="2 3" key="1">
    <citation type="submission" date="2019-03" db="EMBL/GenBank/DDBJ databases">
        <title>Draft genome sequences of novel Actinobacteria.</title>
        <authorList>
            <person name="Sahin N."/>
            <person name="Ay H."/>
            <person name="Saygin H."/>
        </authorList>
    </citation>
    <scope>NUCLEOTIDE SEQUENCE [LARGE SCALE GENOMIC DNA]</scope>
    <source>
        <strain evidence="2 3">H3C3</strain>
    </source>
</reference>
<organism evidence="2 3">
    <name type="scientific">Actinomadura rubrisoli</name>
    <dbReference type="NCBI Taxonomy" id="2530368"/>
    <lineage>
        <taxon>Bacteria</taxon>
        <taxon>Bacillati</taxon>
        <taxon>Actinomycetota</taxon>
        <taxon>Actinomycetes</taxon>
        <taxon>Streptosporangiales</taxon>
        <taxon>Thermomonosporaceae</taxon>
        <taxon>Actinomadura</taxon>
    </lineage>
</organism>
<dbReference type="Proteomes" id="UP000294513">
    <property type="component" value="Unassembled WGS sequence"/>
</dbReference>
<sequence>MTNPPVDQETGEIQVRPFADVLRDLGRGCVIDEAAVMLQDLVRAVRDYGKKGTFNLRVEIAPMKGENEALIVSASATAKPPAGEATTGVFFADGVGNLVRDDPRQPQLPLRELNSEKKDLKQA</sequence>
<evidence type="ECO:0000313" key="2">
    <source>
        <dbReference type="EMBL" id="TDD77718.1"/>
    </source>
</evidence>
<feature type="compositionally biased region" description="Basic and acidic residues" evidence="1">
    <location>
        <begin position="113"/>
        <end position="123"/>
    </location>
</feature>
<proteinExistence type="predicted"/>
<evidence type="ECO:0000256" key="1">
    <source>
        <dbReference type="SAM" id="MobiDB-lite"/>
    </source>
</evidence>